<dbReference type="RefSeq" id="WP_323577526.1">
    <property type="nucleotide sequence ID" value="NZ_JAYGJQ010000002.1"/>
</dbReference>
<evidence type="ECO:0000313" key="9">
    <source>
        <dbReference type="Proteomes" id="UP001302274"/>
    </source>
</evidence>
<keyword evidence="3 6" id="KW-0812">Transmembrane</keyword>
<evidence type="ECO:0000256" key="4">
    <source>
        <dbReference type="ARBA" id="ARBA00022989"/>
    </source>
</evidence>
<evidence type="ECO:0000256" key="3">
    <source>
        <dbReference type="ARBA" id="ARBA00022692"/>
    </source>
</evidence>
<dbReference type="InterPro" id="IPR000620">
    <property type="entry name" value="EamA_dom"/>
</dbReference>
<dbReference type="EMBL" id="JAYGJQ010000002">
    <property type="protein sequence ID" value="MEA9357499.1"/>
    <property type="molecule type" value="Genomic_DNA"/>
</dbReference>
<evidence type="ECO:0000256" key="6">
    <source>
        <dbReference type="SAM" id="Phobius"/>
    </source>
</evidence>
<evidence type="ECO:0000313" key="8">
    <source>
        <dbReference type="EMBL" id="MEA9357499.1"/>
    </source>
</evidence>
<organism evidence="8 9">
    <name type="scientific">Bacteriovorax antarcticus</name>
    <dbReference type="NCBI Taxonomy" id="3088717"/>
    <lineage>
        <taxon>Bacteria</taxon>
        <taxon>Pseudomonadati</taxon>
        <taxon>Bdellovibrionota</taxon>
        <taxon>Bacteriovoracia</taxon>
        <taxon>Bacteriovoracales</taxon>
        <taxon>Bacteriovoracaceae</taxon>
        <taxon>Bacteriovorax</taxon>
    </lineage>
</organism>
<evidence type="ECO:0000256" key="2">
    <source>
        <dbReference type="ARBA" id="ARBA00007362"/>
    </source>
</evidence>
<feature type="transmembrane region" description="Helical" evidence="6">
    <location>
        <begin position="73"/>
        <end position="94"/>
    </location>
</feature>
<proteinExistence type="inferred from homology"/>
<feature type="transmembrane region" description="Helical" evidence="6">
    <location>
        <begin position="186"/>
        <end position="206"/>
    </location>
</feature>
<evidence type="ECO:0000256" key="5">
    <source>
        <dbReference type="ARBA" id="ARBA00023136"/>
    </source>
</evidence>
<comment type="subcellular location">
    <subcellularLocation>
        <location evidence="1">Membrane</location>
        <topology evidence="1">Multi-pass membrane protein</topology>
    </subcellularLocation>
</comment>
<dbReference type="Proteomes" id="UP001302274">
    <property type="component" value="Unassembled WGS sequence"/>
</dbReference>
<evidence type="ECO:0000256" key="1">
    <source>
        <dbReference type="ARBA" id="ARBA00004141"/>
    </source>
</evidence>
<dbReference type="InterPro" id="IPR037185">
    <property type="entry name" value="EmrE-like"/>
</dbReference>
<feature type="transmembrane region" description="Helical" evidence="6">
    <location>
        <begin position="218"/>
        <end position="237"/>
    </location>
</feature>
<feature type="transmembrane region" description="Helical" evidence="6">
    <location>
        <begin position="100"/>
        <end position="122"/>
    </location>
</feature>
<feature type="domain" description="EamA" evidence="7">
    <location>
        <begin position="11"/>
        <end position="145"/>
    </location>
</feature>
<keyword evidence="5 6" id="KW-0472">Membrane</keyword>
<dbReference type="PANTHER" id="PTHR32322:SF2">
    <property type="entry name" value="EAMA DOMAIN-CONTAINING PROTEIN"/>
    <property type="match status" value="1"/>
</dbReference>
<dbReference type="SUPFAM" id="SSF103481">
    <property type="entry name" value="Multidrug resistance efflux transporter EmrE"/>
    <property type="match status" value="2"/>
</dbReference>
<sequence length="299" mass="32594">MFKNLSSRQVGFIQIILSGMCFGALGFFGKMAYRVSVGPGELLALRYSISAIFMGLTILFTNPKSFILTRFQLISSLLLGICGYALFSSFFFIALTGLSASLTVLLLYTYPVMVAVLSQFILKEHLGKKGVMALGLASVGMIGLVWGELSISDPKFLLYGVGAAFFYSIYIMYSRKYLSDVPAMPSSFYVQLGAGTVLSLIHFHNFERPVSIVISHPAIIIGMAIICSFMAMTLFLAGLRRITSSEASILSTTEPLFGVLIAAMVLEEKLSMIQISGGVLILIAMVLLALSKEKQKQEF</sequence>
<gene>
    <name evidence="8" type="ORF">SHI21_14825</name>
</gene>
<protein>
    <submittedName>
        <fullName evidence="8">DMT family transporter</fullName>
    </submittedName>
</protein>
<feature type="transmembrane region" description="Helical" evidence="6">
    <location>
        <begin position="272"/>
        <end position="290"/>
    </location>
</feature>
<feature type="transmembrane region" description="Helical" evidence="6">
    <location>
        <begin position="131"/>
        <end position="150"/>
    </location>
</feature>
<dbReference type="PANTHER" id="PTHR32322">
    <property type="entry name" value="INNER MEMBRANE TRANSPORTER"/>
    <property type="match status" value="1"/>
</dbReference>
<feature type="domain" description="EamA" evidence="7">
    <location>
        <begin position="157"/>
        <end position="289"/>
    </location>
</feature>
<feature type="transmembrane region" description="Helical" evidence="6">
    <location>
        <begin position="12"/>
        <end position="32"/>
    </location>
</feature>
<keyword evidence="4 6" id="KW-1133">Transmembrane helix</keyword>
<reference evidence="8 9" key="1">
    <citation type="submission" date="2023-11" db="EMBL/GenBank/DDBJ databases">
        <title>A Novel Polar Bacteriovorax (B. antarcticus) Isolated from the Biocrust in Antarctica.</title>
        <authorList>
            <person name="Mun W."/>
            <person name="Choi S.Y."/>
            <person name="Mitchell R.J."/>
        </authorList>
    </citation>
    <scope>NUCLEOTIDE SEQUENCE [LARGE SCALE GENOMIC DNA]</scope>
    <source>
        <strain evidence="8 9">PP10</strain>
    </source>
</reference>
<accession>A0ABU5VWR2</accession>
<dbReference type="InterPro" id="IPR050638">
    <property type="entry name" value="AA-Vitamin_Transporters"/>
</dbReference>
<keyword evidence="9" id="KW-1185">Reference proteome</keyword>
<name>A0ABU5VWR2_9BACT</name>
<evidence type="ECO:0000259" key="7">
    <source>
        <dbReference type="Pfam" id="PF00892"/>
    </source>
</evidence>
<feature type="transmembrane region" description="Helical" evidence="6">
    <location>
        <begin position="44"/>
        <end position="61"/>
    </location>
</feature>
<dbReference type="Gene3D" id="1.10.3730.20">
    <property type="match status" value="1"/>
</dbReference>
<comment type="caution">
    <text evidence="8">The sequence shown here is derived from an EMBL/GenBank/DDBJ whole genome shotgun (WGS) entry which is preliminary data.</text>
</comment>
<dbReference type="Pfam" id="PF00892">
    <property type="entry name" value="EamA"/>
    <property type="match status" value="2"/>
</dbReference>
<feature type="transmembrane region" description="Helical" evidence="6">
    <location>
        <begin position="156"/>
        <end position="174"/>
    </location>
</feature>
<comment type="similarity">
    <text evidence="2">Belongs to the EamA transporter family.</text>
</comment>